<dbReference type="InterPro" id="IPR029056">
    <property type="entry name" value="Ribokinase-like"/>
</dbReference>
<dbReference type="PANTHER" id="PTHR43320:SF3">
    <property type="entry name" value="CARBOHYDRATE KINASE PFKB DOMAIN-CONTAINING PROTEIN"/>
    <property type="match status" value="1"/>
</dbReference>
<dbReference type="CDD" id="cd01168">
    <property type="entry name" value="adenosine_kinase"/>
    <property type="match status" value="1"/>
</dbReference>
<evidence type="ECO:0000256" key="1">
    <source>
        <dbReference type="ARBA" id="ARBA00010688"/>
    </source>
</evidence>
<reference evidence="5" key="1">
    <citation type="submission" date="2022-02" db="EMBL/GenBank/DDBJ databases">
        <title>Coral-associated bacteria.</title>
        <authorList>
            <person name="Tang K."/>
            <person name="Wang X."/>
        </authorList>
    </citation>
    <scope>NUCLEOTIDE SEQUENCE</scope>
    <source>
        <strain evidence="5">SCSIO 43006</strain>
    </source>
</reference>
<dbReference type="InterPro" id="IPR011611">
    <property type="entry name" value="PfkB_dom"/>
</dbReference>
<dbReference type="RefSeq" id="WP_252084382.1">
    <property type="nucleotide sequence ID" value="NZ_CP092418.1"/>
</dbReference>
<dbReference type="GO" id="GO:0016301">
    <property type="term" value="F:kinase activity"/>
    <property type="evidence" value="ECO:0007669"/>
    <property type="project" value="UniProtKB-KW"/>
</dbReference>
<evidence type="ECO:0000259" key="4">
    <source>
        <dbReference type="Pfam" id="PF00294"/>
    </source>
</evidence>
<keyword evidence="2" id="KW-0808">Transferase</keyword>
<evidence type="ECO:0000256" key="2">
    <source>
        <dbReference type="ARBA" id="ARBA00022679"/>
    </source>
</evidence>
<dbReference type="EMBL" id="CP092418">
    <property type="protein sequence ID" value="USD21993.1"/>
    <property type="molecule type" value="Genomic_DNA"/>
</dbReference>
<keyword evidence="6" id="KW-1185">Reference proteome</keyword>
<evidence type="ECO:0000313" key="5">
    <source>
        <dbReference type="EMBL" id="USD21993.1"/>
    </source>
</evidence>
<evidence type="ECO:0000256" key="3">
    <source>
        <dbReference type="ARBA" id="ARBA00022777"/>
    </source>
</evidence>
<keyword evidence="3 5" id="KW-0418">Kinase</keyword>
<dbReference type="InterPro" id="IPR002173">
    <property type="entry name" value="Carboh/pur_kinase_PfkB_CS"/>
</dbReference>
<dbReference type="InterPro" id="IPR052700">
    <property type="entry name" value="Carb_kinase_PfkB-like"/>
</dbReference>
<dbReference type="PROSITE" id="PS00584">
    <property type="entry name" value="PFKB_KINASES_2"/>
    <property type="match status" value="1"/>
</dbReference>
<organism evidence="5 6">
    <name type="scientific">Microbulbifer variabilis</name>
    <dbReference type="NCBI Taxonomy" id="266805"/>
    <lineage>
        <taxon>Bacteria</taxon>
        <taxon>Pseudomonadati</taxon>
        <taxon>Pseudomonadota</taxon>
        <taxon>Gammaproteobacteria</taxon>
        <taxon>Cellvibrionales</taxon>
        <taxon>Microbulbiferaceae</taxon>
        <taxon>Microbulbifer</taxon>
    </lineage>
</organism>
<accession>A0ABY4VCI5</accession>
<dbReference type="SUPFAM" id="SSF53613">
    <property type="entry name" value="Ribokinase-like"/>
    <property type="match status" value="1"/>
</dbReference>
<sequence length="332" mass="35443">MQQYDLYGIGAALLDTEIEVSDKDLAELGVEKGIMTLVDDARQKQLVDDLRDHMITAKRACGGSGANTVIAASYFGLNTFYSCKVAADDNGDFYRSNLSAAGVDYPTTLQQADGGTTGKCLVMITPDAERSMNTYLGISEQLSVAELDSEALKASKWAYIEGYLVSSETGRRAAITLREQAQQAGVKTALSLSDPAMVQFFGEGLREMIGGGVDMLFCNRDEALGFTGTDSLDAAAEAMSDYCRSFAITLGADGALLWDGTKQYRVASPQVRAIDTNGAGDMFAGAFLYALNREMGFAEAGELACRAAAQVVSQYGPRLQAEQHPELLAAVI</sequence>
<evidence type="ECO:0000313" key="6">
    <source>
        <dbReference type="Proteomes" id="UP001055658"/>
    </source>
</evidence>
<dbReference type="Pfam" id="PF00294">
    <property type="entry name" value="PfkB"/>
    <property type="match status" value="1"/>
</dbReference>
<dbReference type="Gene3D" id="3.40.1190.20">
    <property type="match status" value="1"/>
</dbReference>
<comment type="similarity">
    <text evidence="1">Belongs to the carbohydrate kinase PfkB family.</text>
</comment>
<proteinExistence type="inferred from homology"/>
<dbReference type="Proteomes" id="UP001055658">
    <property type="component" value="Chromosome"/>
</dbReference>
<protein>
    <submittedName>
        <fullName evidence="5">Adenosine kinase</fullName>
    </submittedName>
</protein>
<name>A0ABY4VCI5_9GAMM</name>
<gene>
    <name evidence="5" type="ORF">MJO52_02300</name>
</gene>
<dbReference type="PANTHER" id="PTHR43320">
    <property type="entry name" value="SUGAR KINASE"/>
    <property type="match status" value="1"/>
</dbReference>
<feature type="domain" description="Carbohydrate kinase PfkB" evidence="4">
    <location>
        <begin position="49"/>
        <end position="320"/>
    </location>
</feature>